<evidence type="ECO:0000313" key="4">
    <source>
        <dbReference type="Proteomes" id="UP000234639"/>
    </source>
</evidence>
<dbReference type="SMART" id="SM00867">
    <property type="entry name" value="YceI"/>
    <property type="match status" value="1"/>
</dbReference>
<gene>
    <name evidence="3" type="ORF">CYJ41_07375</name>
</gene>
<keyword evidence="1" id="KW-0732">Signal</keyword>
<dbReference type="PANTHER" id="PTHR34406:SF1">
    <property type="entry name" value="PROTEIN YCEI"/>
    <property type="match status" value="1"/>
</dbReference>
<name>A0A2I1N974_9BACT</name>
<evidence type="ECO:0000256" key="1">
    <source>
        <dbReference type="SAM" id="SignalP"/>
    </source>
</evidence>
<sequence length="188" mass="21018">MKKFLFSLAACSLLTLSLVNAKEYIVDTAHTDVGFKIKHMQISNTKGNFADFKGVVDFDEKTMKLNKLEATIQIASIDTGNEGRDEHLRDTDFFDAKKFPEMKFVMTEFKFDDDEKDEGIVKGDLTIKGITKPIELEYEFGGISKGDVEKIGFNLSGKIDRTEFGVGEKSLAIGNEVKLDIEIEADAK</sequence>
<dbReference type="Proteomes" id="UP000234639">
    <property type="component" value="Unassembled WGS sequence"/>
</dbReference>
<feature type="chain" id="PRO_5014155829" evidence="1">
    <location>
        <begin position="22"/>
        <end position="188"/>
    </location>
</feature>
<dbReference type="Gene3D" id="2.40.128.110">
    <property type="entry name" value="Lipid/polyisoprenoid-binding, YceI-like"/>
    <property type="match status" value="1"/>
</dbReference>
<comment type="caution">
    <text evidence="3">The sequence shown here is derived from an EMBL/GenBank/DDBJ whole genome shotgun (WGS) entry which is preliminary data.</text>
</comment>
<dbReference type="InterPro" id="IPR007372">
    <property type="entry name" value="Lipid/polyisoprenoid-bd_YceI"/>
</dbReference>
<feature type="domain" description="Lipid/polyisoprenoid-binding YceI-like" evidence="2">
    <location>
        <begin position="23"/>
        <end position="186"/>
    </location>
</feature>
<evidence type="ECO:0000313" key="3">
    <source>
        <dbReference type="EMBL" id="PKZ28912.1"/>
    </source>
</evidence>
<dbReference type="PANTHER" id="PTHR34406">
    <property type="entry name" value="PROTEIN YCEI"/>
    <property type="match status" value="1"/>
</dbReference>
<dbReference type="RefSeq" id="WP_101637602.1">
    <property type="nucleotide sequence ID" value="NZ_PKHU01000006.1"/>
</dbReference>
<dbReference type="AlphaFoldDB" id="A0A2I1N974"/>
<dbReference type="SUPFAM" id="SSF101874">
    <property type="entry name" value="YceI-like"/>
    <property type="match status" value="1"/>
</dbReference>
<reference evidence="3 4" key="1">
    <citation type="submission" date="2017-12" db="EMBL/GenBank/DDBJ databases">
        <title>Phylogenetic diversity of female urinary microbiome.</title>
        <authorList>
            <person name="Thomas-White K."/>
            <person name="Wolfe A.J."/>
        </authorList>
    </citation>
    <scope>NUCLEOTIDE SEQUENCE [LARGE SCALE GENOMIC DNA]</scope>
    <source>
        <strain evidence="3 4">UMB0112</strain>
    </source>
</reference>
<protein>
    <submittedName>
        <fullName evidence="3">Polyisoprenoid-binding protein</fullName>
    </submittedName>
</protein>
<dbReference type="EMBL" id="PKHU01000006">
    <property type="protein sequence ID" value="PKZ28912.1"/>
    <property type="molecule type" value="Genomic_DNA"/>
</dbReference>
<feature type="signal peptide" evidence="1">
    <location>
        <begin position="1"/>
        <end position="21"/>
    </location>
</feature>
<dbReference type="Pfam" id="PF04264">
    <property type="entry name" value="YceI"/>
    <property type="match status" value="1"/>
</dbReference>
<dbReference type="InterPro" id="IPR036761">
    <property type="entry name" value="TTHA0802/YceI-like_sf"/>
</dbReference>
<accession>A0A2I1N974</accession>
<evidence type="ECO:0000259" key="2">
    <source>
        <dbReference type="SMART" id="SM00867"/>
    </source>
</evidence>
<organism evidence="3 4">
    <name type="scientific">Campylobacter ureolyticus</name>
    <dbReference type="NCBI Taxonomy" id="827"/>
    <lineage>
        <taxon>Bacteria</taxon>
        <taxon>Pseudomonadati</taxon>
        <taxon>Campylobacterota</taxon>
        <taxon>Epsilonproteobacteria</taxon>
        <taxon>Campylobacterales</taxon>
        <taxon>Campylobacteraceae</taxon>
        <taxon>Campylobacter</taxon>
    </lineage>
</organism>
<proteinExistence type="predicted"/>